<feature type="repeat" description="TPR" evidence="1">
    <location>
        <begin position="340"/>
        <end position="373"/>
    </location>
</feature>
<gene>
    <name evidence="2" type="ORF">ANN_10217</name>
</gene>
<evidence type="ECO:0008006" key="4">
    <source>
        <dbReference type="Google" id="ProtNLM"/>
    </source>
</evidence>
<protein>
    <recommendedName>
        <fullName evidence="4">General transcription factor 3C polypeptide 3</fullName>
    </recommendedName>
</protein>
<dbReference type="InterPro" id="IPR039340">
    <property type="entry name" value="Tfc4/TFIIIC-102/Sfc4"/>
</dbReference>
<dbReference type="PANTHER" id="PTHR23082:SF0">
    <property type="entry name" value="GENERAL TRANSCRIPTION FACTOR 3C POLYPEPTIDE 3"/>
    <property type="match status" value="1"/>
</dbReference>
<dbReference type="InterPro" id="IPR019734">
    <property type="entry name" value="TPR_rpt"/>
</dbReference>
<keyword evidence="1" id="KW-0802">TPR repeat</keyword>
<comment type="caution">
    <text evidence="2">The sequence shown here is derived from an EMBL/GenBank/DDBJ whole genome shotgun (WGS) entry which is preliminary data.</text>
</comment>
<dbReference type="Pfam" id="PF13432">
    <property type="entry name" value="TPR_16"/>
    <property type="match status" value="1"/>
</dbReference>
<dbReference type="Pfam" id="PF13414">
    <property type="entry name" value="TPR_11"/>
    <property type="match status" value="1"/>
</dbReference>
<organism evidence="2 3">
    <name type="scientific">Periplaneta americana</name>
    <name type="common">American cockroach</name>
    <name type="synonym">Blatta americana</name>
    <dbReference type="NCBI Taxonomy" id="6978"/>
    <lineage>
        <taxon>Eukaryota</taxon>
        <taxon>Metazoa</taxon>
        <taxon>Ecdysozoa</taxon>
        <taxon>Arthropoda</taxon>
        <taxon>Hexapoda</taxon>
        <taxon>Insecta</taxon>
        <taxon>Pterygota</taxon>
        <taxon>Neoptera</taxon>
        <taxon>Polyneoptera</taxon>
        <taxon>Dictyoptera</taxon>
        <taxon>Blattodea</taxon>
        <taxon>Blattoidea</taxon>
        <taxon>Blattidae</taxon>
        <taxon>Blattinae</taxon>
        <taxon>Periplaneta</taxon>
    </lineage>
</organism>
<dbReference type="SMART" id="SM00028">
    <property type="entry name" value="TPR"/>
    <property type="match status" value="6"/>
</dbReference>
<evidence type="ECO:0000313" key="2">
    <source>
        <dbReference type="EMBL" id="KAJ4448203.1"/>
    </source>
</evidence>
<keyword evidence="3" id="KW-1185">Reference proteome</keyword>
<accession>A0ABQ8TQT5</accession>
<dbReference type="Gene3D" id="1.25.40.10">
    <property type="entry name" value="Tetratricopeptide repeat domain"/>
    <property type="match status" value="3"/>
</dbReference>
<dbReference type="InterPro" id="IPR011990">
    <property type="entry name" value="TPR-like_helical_dom_sf"/>
</dbReference>
<dbReference type="PROSITE" id="PS50005">
    <property type="entry name" value="TPR"/>
    <property type="match status" value="1"/>
</dbReference>
<sequence>MRRARNASSRRHGELLRINRHNTVRSLISASIRQNASYEVYEEVGCVSSDGSTRRADIIIIDRQKDKGVILDPTIRFEMHEQQPQEIFKMSDKEPECLQYDELKVIPVVLEMEAAVDPHGAIMMEENNEDDLEIIHSNAFVEALTVNMDESEVKDDDDKLVIDEDFDSDSDLDRGEQQHFSEYVENEDMTKEQEHDLTNRFLNGELTFSEYAALMEGNVDDGTDAHFMASLPTTSAADAFEKEVKESSKLKARRRSAGDGVRKRRRILPPALQGLMGEANLRYARGERELAVKMCLEIIRQVPTAPEPFQTLAVLYEELGAPDKSLQFALIAAHLSPHDVEQWIRLAVMSEEQGDMKQAITCYSKAIAADPSNIEIHMKRGMLLEQIGDRKTALRGYQRLLSLLTPEQGSDVVEIAKMLACKFHEDKELAKAKETMEVAFQKVPHLVKSEDVNLMLELLLSQKEYSRCLEILIQHCAIQVEAETLNDGTDPPFKIQSCTLPNSLAIDLHVKLTIVFIHLKAFHLLDELLEPLEGENPEEAGDLYLDVAEALMSEERYEDALRLLNPLVDSDNYSLAAVWLRQAECLKACGQLEAAATSYEVVVQQAPQHLEARITLSGLLNDLGRGEEALAVLTQDAESEVLEPGLLYEKCMLLKGVEGRTEEFLAVGQLLLSRHFVRIRNRDELYALTRLRRLEKKKEALKEIRTSRGEPQFDTDAPDFGVGKNTPTVDEEWALFREMCEICHRIGKFGLLQRLAFSAMGSKLFYSNAEKAREMEFLCLLACFYSGDAYYGYNLARDQLTREMKFPRIWNVFNLVLQRADDVRHNRFLMRLLARHPNHPALTILHANNCLVAGTYKYALSEYAATFRSNPDPLSAFLLGVTLFQMACQKFSAKKHSLVTQGLAFMWKYQQFRGEEGYQEVHYNIGRAFHQLGLLPPAIYHYKEALNFTSPLLEKYPHLLDLKKEAAFNLYLVYMNTGAYNIARSYIDNYIVI</sequence>
<dbReference type="SUPFAM" id="SSF48452">
    <property type="entry name" value="TPR-like"/>
    <property type="match status" value="2"/>
</dbReference>
<evidence type="ECO:0000256" key="1">
    <source>
        <dbReference type="PROSITE-ProRule" id="PRU00339"/>
    </source>
</evidence>
<name>A0ABQ8TQT5_PERAM</name>
<reference evidence="2 3" key="1">
    <citation type="journal article" date="2022" name="Allergy">
        <title>Genome assembly and annotation of Periplaneta americana reveal a comprehensive cockroach allergen profile.</title>
        <authorList>
            <person name="Wang L."/>
            <person name="Xiong Q."/>
            <person name="Saelim N."/>
            <person name="Wang L."/>
            <person name="Nong W."/>
            <person name="Wan A.T."/>
            <person name="Shi M."/>
            <person name="Liu X."/>
            <person name="Cao Q."/>
            <person name="Hui J.H.L."/>
            <person name="Sookrung N."/>
            <person name="Leung T.F."/>
            <person name="Tungtrongchitr A."/>
            <person name="Tsui S.K.W."/>
        </authorList>
    </citation>
    <scope>NUCLEOTIDE SEQUENCE [LARGE SCALE GENOMIC DNA]</scope>
    <source>
        <strain evidence="2">PWHHKU_190912</strain>
    </source>
</reference>
<dbReference type="Proteomes" id="UP001148838">
    <property type="component" value="Unassembled WGS sequence"/>
</dbReference>
<proteinExistence type="predicted"/>
<evidence type="ECO:0000313" key="3">
    <source>
        <dbReference type="Proteomes" id="UP001148838"/>
    </source>
</evidence>
<dbReference type="PANTHER" id="PTHR23082">
    <property type="entry name" value="TRANSCRIPTION INITIATION FACTOR IIIC TFIIIC , POLYPEPTIDE 3-RELATED"/>
    <property type="match status" value="1"/>
</dbReference>
<dbReference type="EMBL" id="JAJSOF020000005">
    <property type="protein sequence ID" value="KAJ4448203.1"/>
    <property type="molecule type" value="Genomic_DNA"/>
</dbReference>